<dbReference type="InParanoid" id="H8MV12"/>
<sequence>MAASYREQWDDLRRRYRLAIVGFLLFPLIPVVGWALQGRPGGSRILLAFALGSMLLTVIASFRAGFFRCPRCREWFFLDGPYRNSFTRKCLRCGLPKWADQG</sequence>
<feature type="transmembrane region" description="Helical" evidence="1">
    <location>
        <begin position="42"/>
        <end position="66"/>
    </location>
</feature>
<proteinExistence type="predicted"/>
<accession>H8MV12</accession>
<dbReference type="KEGG" id="ccx:COCOR_00146"/>
<keyword evidence="1" id="KW-1133">Transmembrane helix</keyword>
<evidence type="ECO:0000313" key="2">
    <source>
        <dbReference type="EMBL" id="AFE03298.1"/>
    </source>
</evidence>
<dbReference type="EMBL" id="CP003389">
    <property type="protein sequence ID" value="AFE03298.1"/>
    <property type="molecule type" value="Genomic_DNA"/>
</dbReference>
<keyword evidence="1" id="KW-0472">Membrane</keyword>
<protein>
    <submittedName>
        <fullName evidence="2">Uncharacterized protein</fullName>
    </submittedName>
</protein>
<reference evidence="3" key="2">
    <citation type="submission" date="2012-03" db="EMBL/GenBank/DDBJ databases">
        <title>Genome sequence of the fruiting myxobacterium Corallococcus coralloides DSM 2259.</title>
        <authorList>
            <person name="Huntley S."/>
            <person name="Zhang Y."/>
            <person name="Treuner-Lange A."/>
            <person name="Sensen C.W."/>
            <person name="Sogaard-Andersen L."/>
        </authorList>
    </citation>
    <scope>NUCLEOTIDE SEQUENCE [LARGE SCALE GENOMIC DNA]</scope>
    <source>
        <strain evidence="3">ATCC 25202 / DSM 2259 / NBRC 100086 / M2</strain>
    </source>
</reference>
<dbReference type="HOGENOM" id="CLU_2272624_0_0_7"/>
<dbReference type="Proteomes" id="UP000007587">
    <property type="component" value="Chromosome"/>
</dbReference>
<gene>
    <name evidence="2" type="ordered locus">COCOR_00146</name>
</gene>
<dbReference type="STRING" id="1144275.COCOR_00146"/>
<organism evidence="2 3">
    <name type="scientific">Corallococcus coralloides (strain ATCC 25202 / DSM 2259 / NBRC 100086 / M2)</name>
    <name type="common">Myxococcus coralloides</name>
    <dbReference type="NCBI Taxonomy" id="1144275"/>
    <lineage>
        <taxon>Bacteria</taxon>
        <taxon>Pseudomonadati</taxon>
        <taxon>Myxococcota</taxon>
        <taxon>Myxococcia</taxon>
        <taxon>Myxococcales</taxon>
        <taxon>Cystobacterineae</taxon>
        <taxon>Myxococcaceae</taxon>
        <taxon>Corallococcus</taxon>
    </lineage>
</organism>
<keyword evidence="3" id="KW-1185">Reference proteome</keyword>
<evidence type="ECO:0000313" key="3">
    <source>
        <dbReference type="Proteomes" id="UP000007587"/>
    </source>
</evidence>
<dbReference type="AlphaFoldDB" id="H8MV12"/>
<feature type="transmembrane region" description="Helical" evidence="1">
    <location>
        <begin position="16"/>
        <end position="36"/>
    </location>
</feature>
<keyword evidence="1" id="KW-0812">Transmembrane</keyword>
<reference evidence="2 3" key="1">
    <citation type="journal article" date="2012" name="J. Bacteriol.">
        <title>Complete Genome Sequence of the Fruiting Myxobacterium Corallococcus coralloides DSM 2259.</title>
        <authorList>
            <person name="Huntley S."/>
            <person name="Zhang Y."/>
            <person name="Treuner-Lange A."/>
            <person name="Kneip S."/>
            <person name="Sensen C.W."/>
            <person name="Sogaard-Andersen L."/>
        </authorList>
    </citation>
    <scope>NUCLEOTIDE SEQUENCE [LARGE SCALE GENOMIC DNA]</scope>
    <source>
        <strain evidence="3">ATCC 25202 / DSM 2259 / NBRC 100086 / M2</strain>
    </source>
</reference>
<name>H8MV12_CORCM</name>
<evidence type="ECO:0000256" key="1">
    <source>
        <dbReference type="SAM" id="Phobius"/>
    </source>
</evidence>